<dbReference type="InterPro" id="IPR006115">
    <property type="entry name" value="6PGDH_NADP-bd"/>
</dbReference>
<proteinExistence type="predicted"/>
<dbReference type="Pfam" id="PF03446">
    <property type="entry name" value="NAD_binding_2"/>
    <property type="match status" value="1"/>
</dbReference>
<dbReference type="GO" id="GO:0051287">
    <property type="term" value="F:NAD binding"/>
    <property type="evidence" value="ECO:0007669"/>
    <property type="project" value="InterPro"/>
</dbReference>
<evidence type="ECO:0000313" key="6">
    <source>
        <dbReference type="EMBL" id="TKT70508.1"/>
    </source>
</evidence>
<keyword evidence="2" id="KW-0520">NAD</keyword>
<reference evidence="6" key="1">
    <citation type="submission" date="2019-04" db="EMBL/GenBank/DDBJ databases">
        <title>Whole genome sequencing of cave bacteria.</title>
        <authorList>
            <person name="Gan H.M."/>
            <person name="Barton H."/>
            <person name="Savka M.A."/>
        </authorList>
    </citation>
    <scope>NUCLEOTIDE SEQUENCE [LARGE SCALE GENOMIC DNA]</scope>
    <source>
        <strain evidence="6">LC387</strain>
    </source>
</reference>
<dbReference type="PANTHER" id="PTHR43060:SF15">
    <property type="entry name" value="3-HYDROXYISOBUTYRATE DEHYDROGENASE-LIKE 1, MITOCHONDRIAL-RELATED"/>
    <property type="match status" value="1"/>
</dbReference>
<evidence type="ECO:0000313" key="7">
    <source>
        <dbReference type="Proteomes" id="UP000034832"/>
    </source>
</evidence>
<dbReference type="RefSeq" id="WP_046828843.1">
    <property type="nucleotide sequence ID" value="NZ_LBIA02000001.1"/>
</dbReference>
<dbReference type="Pfam" id="PF14833">
    <property type="entry name" value="NAD_binding_11"/>
    <property type="match status" value="1"/>
</dbReference>
<organism evidence="6 7">
    <name type="scientific">Afipia massiliensis</name>
    <dbReference type="NCBI Taxonomy" id="211460"/>
    <lineage>
        <taxon>Bacteria</taxon>
        <taxon>Pseudomonadati</taxon>
        <taxon>Pseudomonadota</taxon>
        <taxon>Alphaproteobacteria</taxon>
        <taxon>Hyphomicrobiales</taxon>
        <taxon>Nitrobacteraceae</taxon>
        <taxon>Afipia</taxon>
    </lineage>
</organism>
<feature type="domain" description="6-phosphogluconate dehydrogenase NADP-binding" evidence="4">
    <location>
        <begin position="2"/>
        <end position="162"/>
    </location>
</feature>
<evidence type="ECO:0000256" key="2">
    <source>
        <dbReference type="ARBA" id="ARBA00023027"/>
    </source>
</evidence>
<dbReference type="InterPro" id="IPR015815">
    <property type="entry name" value="HIBADH-related"/>
</dbReference>
<evidence type="ECO:0000256" key="3">
    <source>
        <dbReference type="PIRSR" id="PIRSR000103-1"/>
    </source>
</evidence>
<comment type="caution">
    <text evidence="6">The sequence shown here is derived from an EMBL/GenBank/DDBJ whole genome shotgun (WGS) entry which is preliminary data.</text>
</comment>
<feature type="domain" description="3-hydroxyisobutyrate dehydrogenase-like NAD-binding" evidence="5">
    <location>
        <begin position="165"/>
        <end position="284"/>
    </location>
</feature>
<dbReference type="Gene3D" id="1.10.1040.10">
    <property type="entry name" value="N-(1-d-carboxylethyl)-l-norvaline Dehydrogenase, domain 2"/>
    <property type="match status" value="1"/>
</dbReference>
<dbReference type="GO" id="GO:0016491">
    <property type="term" value="F:oxidoreductase activity"/>
    <property type="evidence" value="ECO:0007669"/>
    <property type="project" value="UniProtKB-KW"/>
</dbReference>
<dbReference type="InterPro" id="IPR029154">
    <property type="entry name" value="HIBADH-like_NADP-bd"/>
</dbReference>
<accession>A0A4U6BNF7</accession>
<keyword evidence="7" id="KW-1185">Reference proteome</keyword>
<dbReference type="SUPFAM" id="SSF48179">
    <property type="entry name" value="6-phosphogluconate dehydrogenase C-terminal domain-like"/>
    <property type="match status" value="1"/>
</dbReference>
<name>A0A4U6BNF7_9BRAD</name>
<evidence type="ECO:0000256" key="1">
    <source>
        <dbReference type="ARBA" id="ARBA00023002"/>
    </source>
</evidence>
<dbReference type="InterPro" id="IPR008927">
    <property type="entry name" value="6-PGluconate_DH-like_C_sf"/>
</dbReference>
<protein>
    <submittedName>
        <fullName evidence="6">NAD(P)-dependent oxidoreductase</fullName>
    </submittedName>
</protein>
<evidence type="ECO:0000259" key="5">
    <source>
        <dbReference type="Pfam" id="PF14833"/>
    </source>
</evidence>
<dbReference type="GO" id="GO:0050661">
    <property type="term" value="F:NADP binding"/>
    <property type="evidence" value="ECO:0007669"/>
    <property type="project" value="InterPro"/>
</dbReference>
<sequence>MRIGFIGVGMMGHGMAKNLVEKGFSTTVLGNSNRAPVDDLVSRGAREGKHPDEIATTADVIFLCVPGSPQVEQVIYGPRGLKGAVKQGQIVVDCSTSEPSSTARIHKDLQALSVPFVDAPLARTPREAEAGKLNVMVGAEPEIFARIKPALDTFAENIFHVGGPGAGHTTKLVNNFLAMGQAALIAEALMAGQRAGLDLNAFQKVITAGGANSGIFQMIVPRILEGDDTGLPFLLRLAQKDLRYYTHLTENLSMPAQLGECVHQTFVQAAALGFGDSMVGALVRAQEKINNVKIKTNAAG</sequence>
<evidence type="ECO:0000259" key="4">
    <source>
        <dbReference type="Pfam" id="PF03446"/>
    </source>
</evidence>
<dbReference type="PIRSF" id="PIRSF000103">
    <property type="entry name" value="HIBADH"/>
    <property type="match status" value="1"/>
</dbReference>
<dbReference type="PANTHER" id="PTHR43060">
    <property type="entry name" value="3-HYDROXYISOBUTYRATE DEHYDROGENASE-LIKE 1, MITOCHONDRIAL-RELATED"/>
    <property type="match status" value="1"/>
</dbReference>
<dbReference type="Proteomes" id="UP000034832">
    <property type="component" value="Unassembled WGS sequence"/>
</dbReference>
<dbReference type="OrthoDB" id="9812907at2"/>
<feature type="active site" evidence="3">
    <location>
        <position position="171"/>
    </location>
</feature>
<dbReference type="EMBL" id="LBIA02000001">
    <property type="protein sequence ID" value="TKT70508.1"/>
    <property type="molecule type" value="Genomic_DNA"/>
</dbReference>
<gene>
    <name evidence="6" type="ORF">YH63_003260</name>
</gene>
<dbReference type="SUPFAM" id="SSF51735">
    <property type="entry name" value="NAD(P)-binding Rossmann-fold domains"/>
    <property type="match status" value="1"/>
</dbReference>
<dbReference type="InterPro" id="IPR013328">
    <property type="entry name" value="6PGD_dom2"/>
</dbReference>
<dbReference type="AlphaFoldDB" id="A0A4U6BNF7"/>
<dbReference type="Gene3D" id="3.40.50.720">
    <property type="entry name" value="NAD(P)-binding Rossmann-like Domain"/>
    <property type="match status" value="1"/>
</dbReference>
<dbReference type="InterPro" id="IPR036291">
    <property type="entry name" value="NAD(P)-bd_dom_sf"/>
</dbReference>
<dbReference type="STRING" id="211460.YH63_15630"/>
<keyword evidence="1" id="KW-0560">Oxidoreductase</keyword>